<dbReference type="CDD" id="cd23296">
    <property type="entry name" value="beta-trefoil_IL1B"/>
    <property type="match status" value="1"/>
</dbReference>
<dbReference type="InterPro" id="IPR000975">
    <property type="entry name" value="IL-1_fam"/>
</dbReference>
<dbReference type="InterPro" id="IPR008996">
    <property type="entry name" value="IL1/FGF"/>
</dbReference>
<evidence type="ECO:0000256" key="3">
    <source>
        <dbReference type="ARBA" id="ARBA00004550"/>
    </source>
</evidence>
<dbReference type="GO" id="GO:0051781">
    <property type="term" value="P:positive regulation of cell division"/>
    <property type="evidence" value="ECO:0007669"/>
    <property type="project" value="UniProtKB-KW"/>
</dbReference>
<dbReference type="Pfam" id="PF00340">
    <property type="entry name" value="IL1"/>
    <property type="match status" value="1"/>
</dbReference>
<evidence type="ECO:0000256" key="6">
    <source>
        <dbReference type="ARBA" id="ARBA00022490"/>
    </source>
</evidence>
<gene>
    <name evidence="13" type="primary">IL1B</name>
</gene>
<keyword evidence="9" id="KW-0666">Pyrogen</keyword>
<dbReference type="PANTHER" id="PTHR10078">
    <property type="entry name" value="INTERLEUKIN-1 FAMILY MEMBER"/>
    <property type="match status" value="1"/>
</dbReference>
<evidence type="ECO:0000256" key="2">
    <source>
        <dbReference type="ARBA" id="ARBA00004514"/>
    </source>
</evidence>
<protein>
    <recommendedName>
        <fullName evidence="5">Interleukin-1 beta</fullName>
    </recommendedName>
</protein>
<dbReference type="GO" id="GO:0005829">
    <property type="term" value="C:cytosol"/>
    <property type="evidence" value="ECO:0007669"/>
    <property type="project" value="UniProtKB-SubCell"/>
</dbReference>
<evidence type="ECO:0000256" key="10">
    <source>
        <dbReference type="ARBA" id="ARBA00023198"/>
    </source>
</evidence>
<dbReference type="AlphaFoldDB" id="C1BIU3"/>
<evidence type="ECO:0000256" key="7">
    <source>
        <dbReference type="ARBA" id="ARBA00022514"/>
    </source>
</evidence>
<proteinExistence type="evidence at transcript level"/>
<dbReference type="GO" id="GO:0042119">
    <property type="term" value="P:neutrophil activation"/>
    <property type="evidence" value="ECO:0007669"/>
    <property type="project" value="TreeGrafter"/>
</dbReference>
<dbReference type="GO" id="GO:0005615">
    <property type="term" value="C:extracellular space"/>
    <property type="evidence" value="ECO:0007669"/>
    <property type="project" value="UniProtKB-KW"/>
</dbReference>
<keyword evidence="12" id="KW-0497">Mitogen</keyword>
<dbReference type="GO" id="GO:0048246">
    <property type="term" value="P:macrophage chemotaxis"/>
    <property type="evidence" value="ECO:0007669"/>
    <property type="project" value="TreeGrafter"/>
</dbReference>
<evidence type="ECO:0000256" key="1">
    <source>
        <dbReference type="ARBA" id="ARBA00004371"/>
    </source>
</evidence>
<name>C1BIU3_OSMMO</name>
<dbReference type="GO" id="GO:0005125">
    <property type="term" value="F:cytokine activity"/>
    <property type="evidence" value="ECO:0007669"/>
    <property type="project" value="UniProtKB-KW"/>
</dbReference>
<comment type="similarity">
    <text evidence="4">Belongs to the IL-1 family.</text>
</comment>
<dbReference type="GO" id="GO:1901222">
    <property type="term" value="P:regulation of non-canonical NF-kappaB signal transduction"/>
    <property type="evidence" value="ECO:0007669"/>
    <property type="project" value="TreeGrafter"/>
</dbReference>
<evidence type="ECO:0000256" key="8">
    <source>
        <dbReference type="ARBA" id="ARBA00022525"/>
    </source>
</evidence>
<dbReference type="PANTHER" id="PTHR10078:SF30">
    <property type="entry name" value="INTERLEUKIN-1 BETA"/>
    <property type="match status" value="1"/>
</dbReference>
<evidence type="ECO:0000256" key="12">
    <source>
        <dbReference type="ARBA" id="ARBA00023246"/>
    </source>
</evidence>
<keyword evidence="7" id="KW-0202">Cytokine</keyword>
<evidence type="ECO:0000256" key="11">
    <source>
        <dbReference type="ARBA" id="ARBA00023228"/>
    </source>
</evidence>
<comment type="subcellular location">
    <subcellularLocation>
        <location evidence="2">Cytoplasm</location>
        <location evidence="2">Cytosol</location>
    </subcellularLocation>
    <subcellularLocation>
        <location evidence="1">Lysosome</location>
    </subcellularLocation>
    <subcellularLocation>
        <location evidence="3">Secreted</location>
        <location evidence="3">Extracellular exosome</location>
    </subcellularLocation>
</comment>
<sequence length="243" mass="27987">MLCHALTRYEPAEQEQPSVCEMKIHLVAQNSHNKFYEVANLALMLYKMKVKPSGPESVLEDRLDERPCRQCGVTTLCGGSSGTFTQCDKKVECSLFDCNQKMLVRKDSQALQLQATHLKENMDYKKVTFKLVKYVNPQARGRDAVILWIAGSSKILSCTRPHDSNTPILKLEKENCEQLKSIEAMGEMARFLFYRRTVDVYDTIFESVKFPGWLIRSSLSEHKPVEMCEKDTTTKLFRFKERV</sequence>
<keyword evidence="10" id="KW-0395">Inflammatory response</keyword>
<keyword evidence="11" id="KW-0458">Lysosome</keyword>
<dbReference type="EMBL" id="BT074522">
    <property type="protein sequence ID" value="ACO08946.1"/>
    <property type="molecule type" value="mRNA"/>
</dbReference>
<dbReference type="Gene3D" id="2.80.10.50">
    <property type="match status" value="1"/>
</dbReference>
<dbReference type="GO" id="GO:0019221">
    <property type="term" value="P:cytokine-mediated signaling pathway"/>
    <property type="evidence" value="ECO:0007669"/>
    <property type="project" value="TreeGrafter"/>
</dbReference>
<evidence type="ECO:0000256" key="4">
    <source>
        <dbReference type="ARBA" id="ARBA00010448"/>
    </source>
</evidence>
<evidence type="ECO:0000256" key="9">
    <source>
        <dbReference type="ARBA" id="ARBA00022620"/>
    </source>
</evidence>
<dbReference type="SUPFAM" id="SSF50353">
    <property type="entry name" value="Cytokine"/>
    <property type="match status" value="1"/>
</dbReference>
<organism evidence="13">
    <name type="scientific">Osmerus mordax</name>
    <name type="common">Rainbow smelt</name>
    <name type="synonym">Atherina mordax</name>
    <dbReference type="NCBI Taxonomy" id="8014"/>
    <lineage>
        <taxon>Eukaryota</taxon>
        <taxon>Metazoa</taxon>
        <taxon>Chordata</taxon>
        <taxon>Craniata</taxon>
        <taxon>Vertebrata</taxon>
        <taxon>Euteleostomi</taxon>
        <taxon>Actinopterygii</taxon>
        <taxon>Neopterygii</taxon>
        <taxon>Teleostei</taxon>
        <taxon>Stomiati</taxon>
        <taxon>Osmeriformes</taxon>
        <taxon>Osmeridae</taxon>
        <taxon>Osmerus</taxon>
    </lineage>
</organism>
<reference evidence="13" key="1">
    <citation type="submission" date="2009-03" db="EMBL/GenBank/DDBJ databases">
        <title>Osmerus mordax full-length cDNAs.</title>
        <authorList>
            <person name="von Schalburg K."/>
            <person name="Leong J."/>
            <person name="Cooper G."/>
            <person name="Davidson W.S."/>
            <person name="Koop B.F."/>
        </authorList>
    </citation>
    <scope>NUCLEOTIDE SEQUENCE</scope>
    <source>
        <tissue evidence="13">Brain</tissue>
    </source>
</reference>
<keyword evidence="8" id="KW-0964">Secreted</keyword>
<evidence type="ECO:0000256" key="5">
    <source>
        <dbReference type="ARBA" id="ARBA00014702"/>
    </source>
</evidence>
<evidence type="ECO:0000313" key="13">
    <source>
        <dbReference type="EMBL" id="ACO08946.1"/>
    </source>
</evidence>
<keyword evidence="6" id="KW-0963">Cytoplasm</keyword>
<dbReference type="GO" id="GO:0006955">
    <property type="term" value="P:immune response"/>
    <property type="evidence" value="ECO:0007669"/>
    <property type="project" value="InterPro"/>
</dbReference>
<accession>C1BIU3</accession>
<dbReference type="GO" id="GO:0010628">
    <property type="term" value="P:positive regulation of gene expression"/>
    <property type="evidence" value="ECO:0007669"/>
    <property type="project" value="TreeGrafter"/>
</dbReference>
<dbReference type="GO" id="GO:0005764">
    <property type="term" value="C:lysosome"/>
    <property type="evidence" value="ECO:0007669"/>
    <property type="project" value="UniProtKB-SubCell"/>
</dbReference>
<dbReference type="GO" id="GO:0071222">
    <property type="term" value="P:cellular response to lipopolysaccharide"/>
    <property type="evidence" value="ECO:0007669"/>
    <property type="project" value="TreeGrafter"/>
</dbReference>
<dbReference type="SMART" id="SM00125">
    <property type="entry name" value="IL1"/>
    <property type="match status" value="1"/>
</dbReference>
<dbReference type="GO" id="GO:0001660">
    <property type="term" value="P:fever generation"/>
    <property type="evidence" value="ECO:0007669"/>
    <property type="project" value="UniProtKB-KW"/>
</dbReference>